<accession>A0A125Q1K6</accession>
<evidence type="ECO:0000256" key="3">
    <source>
        <dbReference type="ARBA" id="ARBA00022448"/>
    </source>
</evidence>
<protein>
    <submittedName>
        <fullName evidence="9">Drug resistance transporter, EmrB/QacA subfamily</fullName>
    </submittedName>
</protein>
<evidence type="ECO:0000256" key="1">
    <source>
        <dbReference type="ARBA" id="ARBA00004651"/>
    </source>
</evidence>
<dbReference type="InterPro" id="IPR011701">
    <property type="entry name" value="MFS"/>
</dbReference>
<dbReference type="InterPro" id="IPR020846">
    <property type="entry name" value="MFS_dom"/>
</dbReference>
<evidence type="ECO:0000256" key="2">
    <source>
        <dbReference type="ARBA" id="ARBA00008537"/>
    </source>
</evidence>
<dbReference type="Proteomes" id="UP000198226">
    <property type="component" value="Chromosome I"/>
</dbReference>
<dbReference type="RefSeq" id="WP_067307260.1">
    <property type="nucleotide sequence ID" value="NZ_LRMV01000050.1"/>
</dbReference>
<name>A0A125Q1K6_9ACTN</name>
<keyword evidence="3" id="KW-0813">Transport</keyword>
<evidence type="ECO:0000256" key="7">
    <source>
        <dbReference type="ARBA" id="ARBA00023136"/>
    </source>
</evidence>
<comment type="similarity">
    <text evidence="2">Belongs to the major facilitator superfamily. EmrB family.</text>
</comment>
<evidence type="ECO:0000313" key="9">
    <source>
        <dbReference type="EMBL" id="SCG35468.1"/>
    </source>
</evidence>
<dbReference type="EMBL" id="LT607752">
    <property type="protein sequence ID" value="SCG35468.1"/>
    <property type="molecule type" value="Genomic_DNA"/>
</dbReference>
<dbReference type="InterPro" id="IPR036259">
    <property type="entry name" value="MFS_trans_sf"/>
</dbReference>
<keyword evidence="4" id="KW-1003">Cell membrane</keyword>
<dbReference type="CDD" id="cd17503">
    <property type="entry name" value="MFS_LmrB_MDR_like"/>
    <property type="match status" value="1"/>
</dbReference>
<dbReference type="PANTHER" id="PTHR42718">
    <property type="entry name" value="MAJOR FACILITATOR SUPERFAMILY MULTIDRUG TRANSPORTER MFSC"/>
    <property type="match status" value="1"/>
</dbReference>
<gene>
    <name evidence="9" type="ORF">GA0070623_0094</name>
</gene>
<dbReference type="InterPro" id="IPR004638">
    <property type="entry name" value="EmrB-like"/>
</dbReference>
<feature type="domain" description="Major facilitator superfamily (MFS) profile" evidence="8">
    <location>
        <begin position="26"/>
        <end position="474"/>
    </location>
</feature>
<dbReference type="NCBIfam" id="TIGR00711">
    <property type="entry name" value="efflux_EmrB"/>
    <property type="match status" value="1"/>
</dbReference>
<dbReference type="AlphaFoldDB" id="A0A125Q1K6"/>
<sequence>MSASGNSAPAAAPTDSDRIDPVVRRLALTVIVGALAAVFDTTIVSVAINDLARDLDAPLSTIQWVSTGYLLAMFVTIPIVGWAQAAAGGKRLWLGSLGFFLLGSVLCAAAWDAPSLIVFRIVQGVAAGIMMPLMSTLIMQAVRGRNIGRVMATISLPVALGPILGPVLGGLLLATGNWRLLFGVNILFCAVGGWLAFRNLPDDRPDGERGRLDAVGLLLLSPGAAALIYGLSQIPVTSGLGSRRVLVPLVAGLVLVAGFIGWALRRGSGALVNVRLLRHRSLAASSALLFLVGVTLYGAMLLLPLYWQQARGEDALGAGLLLIPQGIGSLLSRPLAGRWTDRVGPRWIAFAGFCVVGLATVPFAVAPDSPYPLLMAVLVVRGLGLGIATIPLASAAYLGMDHRDIPNASIIVLVTQQIGGSLGTAVLAMILQHAGSGARTPEALTRAFGTTFWWSVGFTAVAVPLCLLLPGRPKPLPDSEQSPSEVPARA</sequence>
<keyword evidence="7" id="KW-0472">Membrane</keyword>
<dbReference type="PROSITE" id="PS50850">
    <property type="entry name" value="MFS"/>
    <property type="match status" value="1"/>
</dbReference>
<keyword evidence="10" id="KW-1185">Reference proteome</keyword>
<dbReference type="GO" id="GO:0005886">
    <property type="term" value="C:plasma membrane"/>
    <property type="evidence" value="ECO:0007669"/>
    <property type="project" value="UniProtKB-SubCell"/>
</dbReference>
<dbReference type="PANTHER" id="PTHR42718:SF9">
    <property type="entry name" value="MAJOR FACILITATOR SUPERFAMILY MULTIDRUG TRANSPORTER MFSC"/>
    <property type="match status" value="1"/>
</dbReference>
<keyword evidence="6" id="KW-1133">Transmembrane helix</keyword>
<reference evidence="10" key="1">
    <citation type="submission" date="2016-06" db="EMBL/GenBank/DDBJ databases">
        <authorList>
            <person name="Varghese N."/>
            <person name="Submissions Spin"/>
        </authorList>
    </citation>
    <scope>NUCLEOTIDE SEQUENCE [LARGE SCALE GENOMIC DNA]</scope>
    <source>
        <strain evidence="10">DSM 44983</strain>
    </source>
</reference>
<dbReference type="SUPFAM" id="SSF103473">
    <property type="entry name" value="MFS general substrate transporter"/>
    <property type="match status" value="1"/>
</dbReference>
<evidence type="ECO:0000256" key="6">
    <source>
        <dbReference type="ARBA" id="ARBA00022989"/>
    </source>
</evidence>
<dbReference type="GO" id="GO:0022857">
    <property type="term" value="F:transmembrane transporter activity"/>
    <property type="evidence" value="ECO:0007669"/>
    <property type="project" value="InterPro"/>
</dbReference>
<organism evidence="9 10">
    <name type="scientific">Micromonospora rifamycinica</name>
    <dbReference type="NCBI Taxonomy" id="291594"/>
    <lineage>
        <taxon>Bacteria</taxon>
        <taxon>Bacillati</taxon>
        <taxon>Actinomycetota</taxon>
        <taxon>Actinomycetes</taxon>
        <taxon>Micromonosporales</taxon>
        <taxon>Micromonosporaceae</taxon>
        <taxon>Micromonospora</taxon>
    </lineage>
</organism>
<proteinExistence type="inferred from homology"/>
<keyword evidence="5" id="KW-0812">Transmembrane</keyword>
<comment type="subcellular location">
    <subcellularLocation>
        <location evidence="1">Cell membrane</location>
        <topology evidence="1">Multi-pass membrane protein</topology>
    </subcellularLocation>
</comment>
<dbReference type="OrthoDB" id="9812221at2"/>
<dbReference type="Pfam" id="PF07690">
    <property type="entry name" value="MFS_1"/>
    <property type="match status" value="1"/>
</dbReference>
<evidence type="ECO:0000256" key="5">
    <source>
        <dbReference type="ARBA" id="ARBA00022692"/>
    </source>
</evidence>
<evidence type="ECO:0000313" key="10">
    <source>
        <dbReference type="Proteomes" id="UP000198226"/>
    </source>
</evidence>
<evidence type="ECO:0000256" key="4">
    <source>
        <dbReference type="ARBA" id="ARBA00022475"/>
    </source>
</evidence>
<evidence type="ECO:0000259" key="8">
    <source>
        <dbReference type="PROSITE" id="PS50850"/>
    </source>
</evidence>
<dbReference type="Gene3D" id="1.20.1250.20">
    <property type="entry name" value="MFS general substrate transporter like domains"/>
    <property type="match status" value="2"/>
</dbReference>